<evidence type="ECO:0000256" key="4">
    <source>
        <dbReference type="ARBA" id="ARBA00022502"/>
    </source>
</evidence>
<dbReference type="EC" id="2.4.1.-" evidence="11"/>
<keyword evidence="9 11" id="KW-1133">Transmembrane helix</keyword>
<feature type="transmembrane region" description="Helical" evidence="11">
    <location>
        <begin position="7"/>
        <end position="26"/>
    </location>
</feature>
<keyword evidence="4 11" id="KW-0337">GPI-anchor biosynthesis</keyword>
<feature type="transmembrane region" description="Helical" evidence="11">
    <location>
        <begin position="146"/>
        <end position="175"/>
    </location>
</feature>
<dbReference type="EMBL" id="CAXAJV020001293">
    <property type="protein sequence ID" value="CAL7944800.1"/>
    <property type="molecule type" value="Genomic_DNA"/>
</dbReference>
<evidence type="ECO:0000256" key="2">
    <source>
        <dbReference type="ARBA" id="ARBA00004687"/>
    </source>
</evidence>
<evidence type="ECO:0000256" key="5">
    <source>
        <dbReference type="ARBA" id="ARBA00022676"/>
    </source>
</evidence>
<evidence type="ECO:0000256" key="7">
    <source>
        <dbReference type="ARBA" id="ARBA00022692"/>
    </source>
</evidence>
<evidence type="ECO:0000313" key="12">
    <source>
        <dbReference type="EMBL" id="CAL7944800.1"/>
    </source>
</evidence>
<keyword evidence="7 11" id="KW-0812">Transmembrane</keyword>
<comment type="caution">
    <text evidence="12">The sequence shown here is derived from an EMBL/GenBank/DDBJ whole genome shotgun (WGS) entry which is preliminary data.</text>
</comment>
<keyword evidence="8 11" id="KW-0256">Endoplasmic reticulum</keyword>
<evidence type="ECO:0000256" key="11">
    <source>
        <dbReference type="RuleBase" id="RU363112"/>
    </source>
</evidence>
<dbReference type="InterPro" id="IPR007315">
    <property type="entry name" value="PIG-V/Gpi18"/>
</dbReference>
<feature type="transmembrane region" description="Helical" evidence="11">
    <location>
        <begin position="389"/>
        <end position="409"/>
    </location>
</feature>
<evidence type="ECO:0000256" key="9">
    <source>
        <dbReference type="ARBA" id="ARBA00022989"/>
    </source>
</evidence>
<organism evidence="12 13">
    <name type="scientific">Xylocopa violacea</name>
    <name type="common">Violet carpenter bee</name>
    <name type="synonym">Apis violacea</name>
    <dbReference type="NCBI Taxonomy" id="135666"/>
    <lineage>
        <taxon>Eukaryota</taxon>
        <taxon>Metazoa</taxon>
        <taxon>Ecdysozoa</taxon>
        <taxon>Arthropoda</taxon>
        <taxon>Hexapoda</taxon>
        <taxon>Insecta</taxon>
        <taxon>Pterygota</taxon>
        <taxon>Neoptera</taxon>
        <taxon>Endopterygota</taxon>
        <taxon>Hymenoptera</taxon>
        <taxon>Apocrita</taxon>
        <taxon>Aculeata</taxon>
        <taxon>Apoidea</taxon>
        <taxon>Anthophila</taxon>
        <taxon>Apidae</taxon>
        <taxon>Xylocopa</taxon>
        <taxon>Xylocopa</taxon>
    </lineage>
</organism>
<keyword evidence="5 11" id="KW-0328">Glycosyltransferase</keyword>
<feature type="transmembrane region" description="Helical" evidence="11">
    <location>
        <begin position="248"/>
        <end position="272"/>
    </location>
</feature>
<protein>
    <recommendedName>
        <fullName evidence="11">GPI mannosyltransferase 2</fullName>
        <ecNumber evidence="11">2.4.1.-</ecNumber>
    </recommendedName>
</protein>
<comment type="similarity">
    <text evidence="3 11">Belongs to the PIGV family.</text>
</comment>
<dbReference type="PANTHER" id="PTHR12468">
    <property type="entry name" value="GPI MANNOSYLTRANSFERASE 2"/>
    <property type="match status" value="1"/>
</dbReference>
<evidence type="ECO:0000256" key="3">
    <source>
        <dbReference type="ARBA" id="ARBA00008698"/>
    </source>
</evidence>
<proteinExistence type="inferred from homology"/>
<dbReference type="PANTHER" id="PTHR12468:SF2">
    <property type="entry name" value="GPI MANNOSYLTRANSFERASE 2"/>
    <property type="match status" value="1"/>
</dbReference>
<feature type="transmembrane region" description="Helical" evidence="11">
    <location>
        <begin position="469"/>
        <end position="488"/>
    </location>
</feature>
<evidence type="ECO:0000256" key="10">
    <source>
        <dbReference type="ARBA" id="ARBA00023136"/>
    </source>
</evidence>
<feature type="transmembrane region" description="Helical" evidence="11">
    <location>
        <begin position="84"/>
        <end position="101"/>
    </location>
</feature>
<keyword evidence="10 11" id="KW-0472">Membrane</keyword>
<evidence type="ECO:0000256" key="8">
    <source>
        <dbReference type="ARBA" id="ARBA00022824"/>
    </source>
</evidence>
<evidence type="ECO:0000256" key="1">
    <source>
        <dbReference type="ARBA" id="ARBA00004477"/>
    </source>
</evidence>
<keyword evidence="6 11" id="KW-0808">Transferase</keyword>
<comment type="subcellular location">
    <subcellularLocation>
        <location evidence="1 11">Endoplasmic reticulum membrane</location>
        <topology evidence="1 11">Multi-pass membrane protein</topology>
    </subcellularLocation>
</comment>
<dbReference type="Pfam" id="PF04188">
    <property type="entry name" value="Mannosyl_trans2"/>
    <property type="match status" value="1"/>
</dbReference>
<reference evidence="12 13" key="1">
    <citation type="submission" date="2024-08" db="EMBL/GenBank/DDBJ databases">
        <authorList>
            <person name="Will J Nash"/>
            <person name="Angela Man"/>
            <person name="Seanna McTaggart"/>
            <person name="Kendall Baker"/>
            <person name="Tom Barker"/>
            <person name="Leah Catchpole"/>
            <person name="Alex Durrant"/>
            <person name="Karim Gharbi"/>
            <person name="Naomi Irish"/>
            <person name="Gemy Kaithakottil"/>
            <person name="Debby Ku"/>
            <person name="Aaliyah Providence"/>
            <person name="Felix Shaw"/>
            <person name="David Swarbreck"/>
            <person name="Chris Watkins"/>
            <person name="Ann M. McCartney"/>
            <person name="Giulio Formenti"/>
            <person name="Alice Mouton"/>
            <person name="Noel Vella"/>
            <person name="Bjorn M von Reumont"/>
            <person name="Adriana Vella"/>
            <person name="Wilfried Haerty"/>
        </authorList>
    </citation>
    <scope>NUCLEOTIDE SEQUENCE [LARGE SCALE GENOMIC DNA]</scope>
</reference>
<feature type="transmembrane region" description="Helical" evidence="11">
    <location>
        <begin position="336"/>
        <end position="357"/>
    </location>
</feature>
<comment type="function">
    <text evidence="11">Mannosyltransferase involved in glycosylphosphatidylinositol-anchor biosynthesis.</text>
</comment>
<comment type="pathway">
    <text evidence="2 11">Glycolipid biosynthesis; glycosylphosphatidylinositol-anchor biosynthesis.</text>
</comment>
<dbReference type="Proteomes" id="UP001642520">
    <property type="component" value="Unassembled WGS sequence"/>
</dbReference>
<gene>
    <name evidence="12" type="ORF">XYLVIOL_LOCUS6850</name>
</gene>
<evidence type="ECO:0000256" key="6">
    <source>
        <dbReference type="ARBA" id="ARBA00022679"/>
    </source>
</evidence>
<name>A0ABP1NUU7_XYLVO</name>
<keyword evidence="13" id="KW-1185">Reference proteome</keyword>
<evidence type="ECO:0000313" key="13">
    <source>
        <dbReference type="Proteomes" id="UP001642520"/>
    </source>
</evidence>
<accession>A0ABP1NUU7</accession>
<sequence length="491" mass="57646">MYEPRQKIFWFAIVSRTIVLILQFIFNVLCPNHLADAFRSPIDSSEQVSLYDNIVTFLFSGLTRWDGQYFLHIAKYGYTYENCLVFYPLYPMLIRMVAIPIRRILFVLNVHSSVLIAAVIINIICFVKSAVIFYDLSKAVLKKTNVAYKAAVLYCINPATIFFSAVYSESLFAYLTYYSMLRSIKLDPYVSFPIGLSILTRSNGIVNIGFPVYFELKKLFYNYTEKNEQFVWKKLCQFIFKTTTLKSLCLMCNTVIISIAPFILLQIFNYIIFCIPSSSQTFISEHIVNYSKLNNLVLPGSDKIEWCYLKIPIAYSNIQKKYWNVGFLNYYEIKQIPNFILAFPILYIMTMCIREYFIEYKKYLYVLGFIIDGVENNTQIKAKKYPIEMFVFIIHGLFLTVFCILFVHIQVSTRLISSASPLICWYCALSMCYTSYNDDNAYDEEENVSSKWKVFFFTQKRYTLKDKLILFYFLGYAFLGCFMFSNFLPWT</sequence>
<feature type="transmembrane region" description="Helical" evidence="11">
    <location>
        <begin position="113"/>
        <end position="134"/>
    </location>
</feature>